<accession>A0A4Y7SEF8</accession>
<protein>
    <submittedName>
        <fullName evidence="1">Uncharacterized protein</fullName>
    </submittedName>
</protein>
<evidence type="ECO:0000313" key="2">
    <source>
        <dbReference type="Proteomes" id="UP000298030"/>
    </source>
</evidence>
<gene>
    <name evidence="1" type="ORF">FA13DRAFT_267230</name>
</gene>
<dbReference type="EMBL" id="QPFP01000152">
    <property type="protein sequence ID" value="TEB20193.1"/>
    <property type="molecule type" value="Genomic_DNA"/>
</dbReference>
<keyword evidence="2" id="KW-1185">Reference proteome</keyword>
<evidence type="ECO:0000313" key="1">
    <source>
        <dbReference type="EMBL" id="TEB20193.1"/>
    </source>
</evidence>
<sequence>MMWAWYPFKGYCHRRLGRSRSPRLSQSEPHEARMKNEAEQVEILCTLLQAADDRHFPFEFSLSVAGTGHSRVPLQQSESDQGDFLDDKYDPDSDITLFLQAKFSEIRRRYRLSQSWPGNRAFETLRCSASGQFIYVATVIRFLQTSKLHPQARLDCV</sequence>
<organism evidence="1 2">
    <name type="scientific">Coprinellus micaceus</name>
    <name type="common">Glistening ink-cap mushroom</name>
    <name type="synonym">Coprinus micaceus</name>
    <dbReference type="NCBI Taxonomy" id="71717"/>
    <lineage>
        <taxon>Eukaryota</taxon>
        <taxon>Fungi</taxon>
        <taxon>Dikarya</taxon>
        <taxon>Basidiomycota</taxon>
        <taxon>Agaricomycotina</taxon>
        <taxon>Agaricomycetes</taxon>
        <taxon>Agaricomycetidae</taxon>
        <taxon>Agaricales</taxon>
        <taxon>Agaricineae</taxon>
        <taxon>Psathyrellaceae</taxon>
        <taxon>Coprinellus</taxon>
    </lineage>
</organism>
<name>A0A4Y7SEF8_COPMI</name>
<reference evidence="1 2" key="1">
    <citation type="journal article" date="2019" name="Nat. Ecol. Evol.">
        <title>Megaphylogeny resolves global patterns of mushroom evolution.</title>
        <authorList>
            <person name="Varga T."/>
            <person name="Krizsan K."/>
            <person name="Foldi C."/>
            <person name="Dima B."/>
            <person name="Sanchez-Garcia M."/>
            <person name="Sanchez-Ramirez S."/>
            <person name="Szollosi G.J."/>
            <person name="Szarkandi J.G."/>
            <person name="Papp V."/>
            <person name="Albert L."/>
            <person name="Andreopoulos W."/>
            <person name="Angelini C."/>
            <person name="Antonin V."/>
            <person name="Barry K.W."/>
            <person name="Bougher N.L."/>
            <person name="Buchanan P."/>
            <person name="Buyck B."/>
            <person name="Bense V."/>
            <person name="Catcheside P."/>
            <person name="Chovatia M."/>
            <person name="Cooper J."/>
            <person name="Damon W."/>
            <person name="Desjardin D."/>
            <person name="Finy P."/>
            <person name="Geml J."/>
            <person name="Haridas S."/>
            <person name="Hughes K."/>
            <person name="Justo A."/>
            <person name="Karasinski D."/>
            <person name="Kautmanova I."/>
            <person name="Kiss B."/>
            <person name="Kocsube S."/>
            <person name="Kotiranta H."/>
            <person name="LaButti K.M."/>
            <person name="Lechner B.E."/>
            <person name="Liimatainen K."/>
            <person name="Lipzen A."/>
            <person name="Lukacs Z."/>
            <person name="Mihaltcheva S."/>
            <person name="Morgado L.N."/>
            <person name="Niskanen T."/>
            <person name="Noordeloos M.E."/>
            <person name="Ohm R.A."/>
            <person name="Ortiz-Santana B."/>
            <person name="Ovrebo C."/>
            <person name="Racz N."/>
            <person name="Riley R."/>
            <person name="Savchenko A."/>
            <person name="Shiryaev A."/>
            <person name="Soop K."/>
            <person name="Spirin V."/>
            <person name="Szebenyi C."/>
            <person name="Tomsovsky M."/>
            <person name="Tulloss R.E."/>
            <person name="Uehling J."/>
            <person name="Grigoriev I.V."/>
            <person name="Vagvolgyi C."/>
            <person name="Papp T."/>
            <person name="Martin F.M."/>
            <person name="Miettinen O."/>
            <person name="Hibbett D.S."/>
            <person name="Nagy L.G."/>
        </authorList>
    </citation>
    <scope>NUCLEOTIDE SEQUENCE [LARGE SCALE GENOMIC DNA]</scope>
    <source>
        <strain evidence="1 2">FP101781</strain>
    </source>
</reference>
<dbReference type="Proteomes" id="UP000298030">
    <property type="component" value="Unassembled WGS sequence"/>
</dbReference>
<proteinExistence type="predicted"/>
<dbReference type="AlphaFoldDB" id="A0A4Y7SEF8"/>
<dbReference type="OrthoDB" id="3027844at2759"/>
<comment type="caution">
    <text evidence="1">The sequence shown here is derived from an EMBL/GenBank/DDBJ whole genome shotgun (WGS) entry which is preliminary data.</text>
</comment>